<gene>
    <name evidence="1" type="primary">CAPTEDRAFT_218181</name>
</gene>
<accession>A0A1A8JMM6</accession>
<evidence type="ECO:0000313" key="1">
    <source>
        <dbReference type="EMBL" id="SBR21183.1"/>
    </source>
</evidence>
<name>A0A1A8JMM6_NOTKU</name>
<reference evidence="1" key="1">
    <citation type="submission" date="2016-05" db="EMBL/GenBank/DDBJ databases">
        <authorList>
            <person name="Lavstsen T."/>
            <person name="Jespersen J.S."/>
        </authorList>
    </citation>
    <scope>NUCLEOTIDE SEQUENCE</scope>
    <source>
        <tissue evidence="1">Brain</tissue>
    </source>
</reference>
<organism evidence="1">
    <name type="scientific">Nothobranchius kuhntae</name>
    <name type="common">Beira killifish</name>
    <dbReference type="NCBI Taxonomy" id="321403"/>
    <lineage>
        <taxon>Eukaryota</taxon>
        <taxon>Metazoa</taxon>
        <taxon>Chordata</taxon>
        <taxon>Craniata</taxon>
        <taxon>Vertebrata</taxon>
        <taxon>Euteleostomi</taxon>
        <taxon>Actinopterygii</taxon>
        <taxon>Neopterygii</taxon>
        <taxon>Teleostei</taxon>
        <taxon>Neoteleostei</taxon>
        <taxon>Acanthomorphata</taxon>
        <taxon>Ovalentaria</taxon>
        <taxon>Atherinomorphae</taxon>
        <taxon>Cyprinodontiformes</taxon>
        <taxon>Nothobranchiidae</taxon>
        <taxon>Nothobranchius</taxon>
    </lineage>
</organism>
<sequence>MLTSQTFSLCLQNIWGSSVRITILSSQLLLPPDSFTYISEAWNTTSWLDHYNGTANTHAGLKSLQIMYEYSNNNTNTTT</sequence>
<dbReference type="AlphaFoldDB" id="A0A1A8JMM6"/>
<reference evidence="1" key="2">
    <citation type="submission" date="2016-06" db="EMBL/GenBank/DDBJ databases">
        <title>The genome of a short-lived fish provides insights into sex chromosome evolution and the genetic control of aging.</title>
        <authorList>
            <person name="Reichwald K."/>
            <person name="Felder M."/>
            <person name="Petzold A."/>
            <person name="Koch P."/>
            <person name="Groth M."/>
            <person name="Platzer M."/>
        </authorList>
    </citation>
    <scope>NUCLEOTIDE SEQUENCE</scope>
    <source>
        <tissue evidence="1">Brain</tissue>
    </source>
</reference>
<protein>
    <submittedName>
        <fullName evidence="1">Uncharacterized protein</fullName>
    </submittedName>
</protein>
<feature type="non-terminal residue" evidence="1">
    <location>
        <position position="79"/>
    </location>
</feature>
<dbReference type="EMBL" id="HAEE01001167">
    <property type="protein sequence ID" value="SBR21183.1"/>
    <property type="molecule type" value="Transcribed_RNA"/>
</dbReference>
<proteinExistence type="predicted"/>